<dbReference type="PANTHER" id="PTHR45947:SF3">
    <property type="entry name" value="SULFOQUINOVOSYL TRANSFERASE SQD2"/>
    <property type="match status" value="1"/>
</dbReference>
<dbReference type="Proteomes" id="UP000662703">
    <property type="component" value="Unassembled WGS sequence"/>
</dbReference>
<sequence length="187" mass="20015">MAFRETHTLGDSPCVAFLGSWYASKRPERILEFGKALRRQIPNARVLVIGGGDGLAVLQEEGASWLTLLGPLHGRDKFIALSAASCLAITGIAGLNILDAMAVGLPVLAPRRSDHSPEIAFIEHGVNGYVTQDCMTEMAHQAAVLIPDADRLTVLQQAAKQTAMQLSIANMAQHLLAPVLLELSNAR</sequence>
<dbReference type="SUPFAM" id="SSF53756">
    <property type="entry name" value="UDP-Glycosyltransferase/glycogen phosphorylase"/>
    <property type="match status" value="1"/>
</dbReference>
<accession>A0ABS0APK3</accession>
<dbReference type="InterPro" id="IPR050194">
    <property type="entry name" value="Glycosyltransferase_grp1"/>
</dbReference>
<organism evidence="1 2">
    <name type="scientific">Alloalcanivorax profundimaris</name>
    <dbReference type="NCBI Taxonomy" id="2735259"/>
    <lineage>
        <taxon>Bacteria</taxon>
        <taxon>Pseudomonadati</taxon>
        <taxon>Pseudomonadota</taxon>
        <taxon>Gammaproteobacteria</taxon>
        <taxon>Oceanospirillales</taxon>
        <taxon>Alcanivoracaceae</taxon>
        <taxon>Alloalcanivorax</taxon>
    </lineage>
</organism>
<dbReference type="EMBL" id="ARXX01000016">
    <property type="protein sequence ID" value="MBF5056072.1"/>
    <property type="molecule type" value="Genomic_DNA"/>
</dbReference>
<evidence type="ECO:0000313" key="2">
    <source>
        <dbReference type="Proteomes" id="UP000662703"/>
    </source>
</evidence>
<keyword evidence="2" id="KW-1185">Reference proteome</keyword>
<dbReference type="Pfam" id="PF13692">
    <property type="entry name" value="Glyco_trans_1_4"/>
    <property type="match status" value="1"/>
</dbReference>
<protein>
    <submittedName>
        <fullName evidence="1">Glycosyltransferase-like protein</fullName>
    </submittedName>
</protein>
<gene>
    <name evidence="1" type="ORF">Y5W_01366</name>
</gene>
<dbReference type="PANTHER" id="PTHR45947">
    <property type="entry name" value="SULFOQUINOVOSYL TRANSFERASE SQD2"/>
    <property type="match status" value="1"/>
</dbReference>
<dbReference type="Gene3D" id="3.40.50.2000">
    <property type="entry name" value="Glycogen Phosphorylase B"/>
    <property type="match status" value="2"/>
</dbReference>
<comment type="caution">
    <text evidence="1">The sequence shown here is derived from an EMBL/GenBank/DDBJ whole genome shotgun (WGS) entry which is preliminary data.</text>
</comment>
<reference evidence="1 2" key="1">
    <citation type="submission" date="2012-09" db="EMBL/GenBank/DDBJ databases">
        <title>Genome Sequence of alkane-degrading Bacterium Alcanivorax sp. 521-1.</title>
        <authorList>
            <person name="Lai Q."/>
            <person name="Shao Z."/>
        </authorList>
    </citation>
    <scope>NUCLEOTIDE SEQUENCE [LARGE SCALE GENOMIC DNA]</scope>
    <source>
        <strain evidence="1 2">521-1</strain>
    </source>
</reference>
<evidence type="ECO:0000313" key="1">
    <source>
        <dbReference type="EMBL" id="MBF5056072.1"/>
    </source>
</evidence>
<proteinExistence type="predicted"/>
<name>A0ABS0APK3_9GAMM</name>